<evidence type="ECO:0000313" key="2">
    <source>
        <dbReference type="Proteomes" id="UP001165269"/>
    </source>
</evidence>
<organism evidence="1 2">
    <name type="scientific">Streptomyces cylindrosporus</name>
    <dbReference type="NCBI Taxonomy" id="2927583"/>
    <lineage>
        <taxon>Bacteria</taxon>
        <taxon>Bacillati</taxon>
        <taxon>Actinomycetota</taxon>
        <taxon>Actinomycetes</taxon>
        <taxon>Kitasatosporales</taxon>
        <taxon>Streptomycetaceae</taxon>
        <taxon>Streptomyces</taxon>
    </lineage>
</organism>
<dbReference type="Proteomes" id="UP001165269">
    <property type="component" value="Unassembled WGS sequence"/>
</dbReference>
<sequence length="131" mass="14414">MVQLHPFNGSDVKIVLETVMSDGGTSFYDPDSGRKLARKFEMQAYDLRAYLKEFSEKTGEEAITDGFGVLTESEEVTSAYIGYSTDVAAAMKVVHEHLDRIADALRKVNRNTEVTDDDVAVLFGKNDGAGQ</sequence>
<dbReference type="EMBL" id="JALDAY010000016">
    <property type="protein sequence ID" value="MCI3277886.1"/>
    <property type="molecule type" value="Genomic_DNA"/>
</dbReference>
<gene>
    <name evidence="1" type="ORF">MQP27_43150</name>
</gene>
<evidence type="ECO:0000313" key="1">
    <source>
        <dbReference type="EMBL" id="MCI3277886.1"/>
    </source>
</evidence>
<name>A0ABS9YMT7_9ACTN</name>
<reference evidence="1" key="1">
    <citation type="submission" date="2022-03" db="EMBL/GenBank/DDBJ databases">
        <title>Streptomyces 7R015 and 7R016 isolated from Barleria lupulina in Thailand.</title>
        <authorList>
            <person name="Kanchanasin P."/>
            <person name="Phongsopitanun W."/>
            <person name="Tanasupawat S."/>
        </authorList>
    </citation>
    <scope>NUCLEOTIDE SEQUENCE</scope>
    <source>
        <strain evidence="1">7R015</strain>
    </source>
</reference>
<comment type="caution">
    <text evidence="1">The sequence shown here is derived from an EMBL/GenBank/DDBJ whole genome shotgun (WGS) entry which is preliminary data.</text>
</comment>
<dbReference type="RefSeq" id="WP_242775857.1">
    <property type="nucleotide sequence ID" value="NZ_JALDAY010000016.1"/>
</dbReference>
<protein>
    <submittedName>
        <fullName evidence="1">Uncharacterized protein</fullName>
    </submittedName>
</protein>
<keyword evidence="2" id="KW-1185">Reference proteome</keyword>
<proteinExistence type="predicted"/>
<accession>A0ABS9YMT7</accession>